<sequence length="185" mass="20459">MQRCAPKTGSFVGGGAPAPSNNTHAPALDALKRAGADAFRPLLDNFNHVRSLKNLADANDYNIGMPYGVAVAILGCYQLLKMAPWTLLDVVLGYLFYKLSVVSSQVHRQGFANDFITMIKVVISIVMVIKLLHSGSDALGFLRMPVLQLYLGTFYCYMKDWKEDARYDLTKFFKMLQVKIGGQAS</sequence>
<dbReference type="EMBL" id="OZ075118">
    <property type="protein sequence ID" value="CAL5087574.1"/>
    <property type="molecule type" value="Genomic_DNA"/>
</dbReference>
<reference evidence="3" key="1">
    <citation type="submission" date="2024-06" db="EMBL/GenBank/DDBJ databases">
        <authorList>
            <person name="Ryan C."/>
        </authorList>
    </citation>
    <scope>NUCLEOTIDE SEQUENCE [LARGE SCALE GENOMIC DNA]</scope>
</reference>
<dbReference type="Proteomes" id="UP001497457">
    <property type="component" value="Chromosome 8b"/>
</dbReference>
<name>A0ABC9G5E0_9POAL</name>
<evidence type="ECO:0000313" key="2">
    <source>
        <dbReference type="EMBL" id="CAL5087574.1"/>
    </source>
</evidence>
<feature type="region of interest" description="Disordered" evidence="1">
    <location>
        <begin position="1"/>
        <end position="20"/>
    </location>
</feature>
<accession>A0ABC9G5E0</accession>
<organism evidence="2 3">
    <name type="scientific">Urochloa decumbens</name>
    <dbReference type="NCBI Taxonomy" id="240449"/>
    <lineage>
        <taxon>Eukaryota</taxon>
        <taxon>Viridiplantae</taxon>
        <taxon>Streptophyta</taxon>
        <taxon>Embryophyta</taxon>
        <taxon>Tracheophyta</taxon>
        <taxon>Spermatophyta</taxon>
        <taxon>Magnoliopsida</taxon>
        <taxon>Liliopsida</taxon>
        <taxon>Poales</taxon>
        <taxon>Poaceae</taxon>
        <taxon>PACMAD clade</taxon>
        <taxon>Panicoideae</taxon>
        <taxon>Panicodae</taxon>
        <taxon>Paniceae</taxon>
        <taxon>Melinidinae</taxon>
        <taxon>Urochloa</taxon>
    </lineage>
</organism>
<protein>
    <submittedName>
        <fullName evidence="2">Uncharacterized protein</fullName>
    </submittedName>
</protein>
<reference evidence="2 3" key="2">
    <citation type="submission" date="2024-10" db="EMBL/GenBank/DDBJ databases">
        <authorList>
            <person name="Ryan C."/>
        </authorList>
    </citation>
    <scope>NUCLEOTIDE SEQUENCE [LARGE SCALE GENOMIC DNA]</scope>
</reference>
<gene>
    <name evidence="2" type="ORF">URODEC1_LOCUS112282</name>
</gene>
<evidence type="ECO:0000256" key="1">
    <source>
        <dbReference type="SAM" id="MobiDB-lite"/>
    </source>
</evidence>
<proteinExistence type="predicted"/>
<keyword evidence="3" id="KW-1185">Reference proteome</keyword>
<dbReference type="AlphaFoldDB" id="A0ABC9G5E0"/>
<evidence type="ECO:0000313" key="3">
    <source>
        <dbReference type="Proteomes" id="UP001497457"/>
    </source>
</evidence>